<evidence type="ECO:0000313" key="2">
    <source>
        <dbReference type="Proteomes" id="UP000297703"/>
    </source>
</evidence>
<evidence type="ECO:0000313" key="1">
    <source>
        <dbReference type="EMBL" id="TFK05826.1"/>
    </source>
</evidence>
<reference evidence="1 2" key="2">
    <citation type="submission" date="2019-04" db="EMBL/GenBank/DDBJ databases">
        <title>The genome sequence of big-headed turtle.</title>
        <authorList>
            <person name="Gong S."/>
        </authorList>
    </citation>
    <scope>NUCLEOTIDE SEQUENCE [LARGE SCALE GENOMIC DNA]</scope>
    <source>
        <strain evidence="1">DO16091913</strain>
        <tissue evidence="1">Muscle</tissue>
    </source>
</reference>
<sequence>MLSFSTKNAEQIPSQPLYTTPGCTWRGSRSVVPGAAGNSIGANHCTPPSSSGSAALPGVVQEVGLHSTCHYRASVLRQMAQQTLGSSWKVLQNRAAPQLLLFMPTPF</sequence>
<dbReference type="EMBL" id="QXTE01000107">
    <property type="protein sequence ID" value="TFK05826.1"/>
    <property type="molecule type" value="Genomic_DNA"/>
</dbReference>
<gene>
    <name evidence="1" type="ORF">DR999_PMT11455</name>
</gene>
<keyword evidence="2" id="KW-1185">Reference proteome</keyword>
<dbReference type="AlphaFoldDB" id="A0A4D9E5W4"/>
<accession>A0A4D9E5W4</accession>
<dbReference type="Proteomes" id="UP000297703">
    <property type="component" value="Unassembled WGS sequence"/>
</dbReference>
<comment type="caution">
    <text evidence="1">The sequence shown here is derived from an EMBL/GenBank/DDBJ whole genome shotgun (WGS) entry which is preliminary data.</text>
</comment>
<reference evidence="1 2" key="1">
    <citation type="submission" date="2019-04" db="EMBL/GenBank/DDBJ databases">
        <title>Draft genome of the big-headed turtle Platysternon megacephalum.</title>
        <authorList>
            <person name="Gong S."/>
        </authorList>
    </citation>
    <scope>NUCLEOTIDE SEQUENCE [LARGE SCALE GENOMIC DNA]</scope>
    <source>
        <strain evidence="1">DO16091913</strain>
        <tissue evidence="1">Muscle</tissue>
    </source>
</reference>
<protein>
    <submittedName>
        <fullName evidence="1">Mucin-4-like</fullName>
    </submittedName>
</protein>
<name>A0A4D9E5W4_9SAUR</name>
<organism evidence="1 2">
    <name type="scientific">Platysternon megacephalum</name>
    <name type="common">big-headed turtle</name>
    <dbReference type="NCBI Taxonomy" id="55544"/>
    <lineage>
        <taxon>Eukaryota</taxon>
        <taxon>Metazoa</taxon>
        <taxon>Chordata</taxon>
        <taxon>Craniata</taxon>
        <taxon>Vertebrata</taxon>
        <taxon>Euteleostomi</taxon>
        <taxon>Archelosauria</taxon>
        <taxon>Testudinata</taxon>
        <taxon>Testudines</taxon>
        <taxon>Cryptodira</taxon>
        <taxon>Durocryptodira</taxon>
        <taxon>Testudinoidea</taxon>
        <taxon>Platysternidae</taxon>
        <taxon>Platysternon</taxon>
    </lineage>
</organism>
<proteinExistence type="predicted"/>